<reference evidence="1" key="1">
    <citation type="submission" date="2021-02" db="EMBL/GenBank/DDBJ databases">
        <authorList>
            <person name="Dougan E. K."/>
            <person name="Rhodes N."/>
            <person name="Thang M."/>
            <person name="Chan C."/>
        </authorList>
    </citation>
    <scope>NUCLEOTIDE SEQUENCE</scope>
</reference>
<dbReference type="Gene3D" id="3.90.550.20">
    <property type="match status" value="1"/>
</dbReference>
<dbReference type="InterPro" id="IPR051706">
    <property type="entry name" value="Glycosyltransferase_domain"/>
</dbReference>
<evidence type="ECO:0008006" key="3">
    <source>
        <dbReference type="Google" id="ProtNLM"/>
    </source>
</evidence>
<dbReference type="InterPro" id="IPR008441">
    <property type="entry name" value="AfumC-like_glycosyl_Trfase"/>
</dbReference>
<proteinExistence type="predicted"/>
<dbReference type="OrthoDB" id="429749at2759"/>
<name>A0A812SX37_9DINO</name>
<dbReference type="Proteomes" id="UP000604046">
    <property type="component" value="Unassembled WGS sequence"/>
</dbReference>
<gene>
    <name evidence="1" type="ORF">SNAT2548_LOCUS27824</name>
</gene>
<sequence>MDGPPPSAAMAGPMPLPATGKDASFADVPRIIWMLWFQGWDAAPPLCVHMLQTWRLFNPTWDIRAISRSSFPKLLGDSFEEYQALRQQMNLGDKLGLTSQQRAAFGEVLIPPASESDLLRLYLLEKYGGAWVDATNLCRRPLDDWLPTAAANGFFAFYPDLQSPEHHGVPHIISSFIVSSPGHTLVVEWLRRTRAHWSKRFCERPDLEYLWVNKLFRQLTAQASEGGDAGCHQSWAEVPKITCEHGKQGPMRFYSGPEALAAGARLFEDLLAPPSQQLISEVEEDSETPMWKLAFREKLESDSAYWYILARTVARAAELKEV</sequence>
<protein>
    <recommendedName>
        <fullName evidence="3">Mannosyltransferase</fullName>
    </recommendedName>
</protein>
<organism evidence="1 2">
    <name type="scientific">Symbiodinium natans</name>
    <dbReference type="NCBI Taxonomy" id="878477"/>
    <lineage>
        <taxon>Eukaryota</taxon>
        <taxon>Sar</taxon>
        <taxon>Alveolata</taxon>
        <taxon>Dinophyceae</taxon>
        <taxon>Suessiales</taxon>
        <taxon>Symbiodiniaceae</taxon>
        <taxon>Symbiodinium</taxon>
    </lineage>
</organism>
<dbReference type="GO" id="GO:0016020">
    <property type="term" value="C:membrane"/>
    <property type="evidence" value="ECO:0007669"/>
    <property type="project" value="GOC"/>
</dbReference>
<dbReference type="Pfam" id="PF05704">
    <property type="entry name" value="Caps_synth"/>
    <property type="match status" value="2"/>
</dbReference>
<dbReference type="SUPFAM" id="SSF53448">
    <property type="entry name" value="Nucleotide-diphospho-sugar transferases"/>
    <property type="match status" value="1"/>
</dbReference>
<accession>A0A812SX37</accession>
<keyword evidence="2" id="KW-1185">Reference proteome</keyword>
<dbReference type="PANTHER" id="PTHR32385">
    <property type="entry name" value="MANNOSYL PHOSPHORYLINOSITOL CERAMIDE SYNTHASE"/>
    <property type="match status" value="1"/>
</dbReference>
<dbReference type="AlphaFoldDB" id="A0A812SX37"/>
<evidence type="ECO:0000313" key="1">
    <source>
        <dbReference type="EMBL" id="CAE7496728.1"/>
    </source>
</evidence>
<dbReference type="GO" id="GO:0000030">
    <property type="term" value="F:mannosyltransferase activity"/>
    <property type="evidence" value="ECO:0007669"/>
    <property type="project" value="TreeGrafter"/>
</dbReference>
<dbReference type="GO" id="GO:0051999">
    <property type="term" value="P:mannosyl-inositol phosphorylceramide biosynthetic process"/>
    <property type="evidence" value="ECO:0007669"/>
    <property type="project" value="TreeGrafter"/>
</dbReference>
<dbReference type="EMBL" id="CAJNDS010002491">
    <property type="protein sequence ID" value="CAE7496728.1"/>
    <property type="molecule type" value="Genomic_DNA"/>
</dbReference>
<evidence type="ECO:0000313" key="2">
    <source>
        <dbReference type="Proteomes" id="UP000604046"/>
    </source>
</evidence>
<dbReference type="PANTHER" id="PTHR32385:SF22">
    <property type="entry name" value="MANNOSYL PHOSPHORYLINOSITOL CERAMIDE SYNTHASE SUR1"/>
    <property type="match status" value="1"/>
</dbReference>
<comment type="caution">
    <text evidence="1">The sequence shown here is derived from an EMBL/GenBank/DDBJ whole genome shotgun (WGS) entry which is preliminary data.</text>
</comment>
<dbReference type="InterPro" id="IPR029044">
    <property type="entry name" value="Nucleotide-diphossugar_trans"/>
</dbReference>